<dbReference type="SUPFAM" id="SSF69318">
    <property type="entry name" value="Integrin alpha N-terminal domain"/>
    <property type="match status" value="1"/>
</dbReference>
<dbReference type="Pfam" id="PF18370">
    <property type="entry name" value="RGI_lyase"/>
    <property type="match status" value="1"/>
</dbReference>
<keyword evidence="5" id="KW-1185">Reference proteome</keyword>
<accession>D1PTD3</accession>
<evidence type="ECO:0000256" key="1">
    <source>
        <dbReference type="SAM" id="SignalP"/>
    </source>
</evidence>
<keyword evidence="1" id="KW-0732">Signal</keyword>
<dbReference type="Proteomes" id="UP000003160">
    <property type="component" value="Unassembled WGS sequence"/>
</dbReference>
<reference evidence="4 5" key="1">
    <citation type="submission" date="2009-10" db="EMBL/GenBank/DDBJ databases">
        <authorList>
            <person name="Qin X."/>
            <person name="Bachman B."/>
            <person name="Battles P."/>
            <person name="Bell A."/>
            <person name="Bess C."/>
            <person name="Bickham C."/>
            <person name="Chaboub L."/>
            <person name="Chen D."/>
            <person name="Coyle M."/>
            <person name="Deiros D.R."/>
            <person name="Dinh H."/>
            <person name="Forbes L."/>
            <person name="Fowler G."/>
            <person name="Francisco L."/>
            <person name="Fu Q."/>
            <person name="Gubbala S."/>
            <person name="Hale W."/>
            <person name="Han Y."/>
            <person name="Hemphill L."/>
            <person name="Highlander S.K."/>
            <person name="Hirani K."/>
            <person name="Hogues M."/>
            <person name="Jackson L."/>
            <person name="Jakkamsetti A."/>
            <person name="Javaid M."/>
            <person name="Jiang H."/>
            <person name="Korchina V."/>
            <person name="Kovar C."/>
            <person name="Lara F."/>
            <person name="Lee S."/>
            <person name="Mata R."/>
            <person name="Mathew T."/>
            <person name="Moen C."/>
            <person name="Morales K."/>
            <person name="Munidasa M."/>
            <person name="Nazareth L."/>
            <person name="Ngo R."/>
            <person name="Nguyen L."/>
            <person name="Okwuonu G."/>
            <person name="Ongeri F."/>
            <person name="Patil S."/>
            <person name="Petrosino J."/>
            <person name="Pham C."/>
            <person name="Pham P."/>
            <person name="Pu L.-L."/>
            <person name="Puazo M."/>
            <person name="Raj R."/>
            <person name="Reid J."/>
            <person name="Rouhana J."/>
            <person name="Saada N."/>
            <person name="Shang Y."/>
            <person name="Simmons D."/>
            <person name="Thornton R."/>
            <person name="Warren J."/>
            <person name="Weissenberger G."/>
            <person name="Zhang J."/>
            <person name="Zhang L."/>
            <person name="Zhou C."/>
            <person name="Zhu D."/>
            <person name="Muzny D."/>
            <person name="Worley K."/>
            <person name="Gibbs R."/>
        </authorList>
    </citation>
    <scope>NUCLEOTIDE SEQUENCE [LARGE SCALE GENOMIC DNA]</scope>
    <source>
        <strain evidence="4 5">DSM 17361</strain>
    </source>
</reference>
<dbReference type="CDD" id="cd10318">
    <property type="entry name" value="RGL11"/>
    <property type="match status" value="1"/>
</dbReference>
<dbReference type="Pfam" id="PF21348">
    <property type="entry name" value="RGL11_C"/>
    <property type="match status" value="1"/>
</dbReference>
<dbReference type="InterPro" id="IPR013783">
    <property type="entry name" value="Ig-like_fold"/>
</dbReference>
<protein>
    <submittedName>
        <fullName evidence="4">FG-GAP repeat protein</fullName>
    </submittedName>
</protein>
<dbReference type="PROSITE" id="PS51257">
    <property type="entry name" value="PROKAR_LIPOPROTEIN"/>
    <property type="match status" value="1"/>
</dbReference>
<dbReference type="EMBL" id="ACKS01000014">
    <property type="protein sequence ID" value="EFA45357.1"/>
    <property type="molecule type" value="Genomic_DNA"/>
</dbReference>
<dbReference type="InterPro" id="IPR034641">
    <property type="entry name" value="RGL11"/>
</dbReference>
<evidence type="ECO:0000259" key="3">
    <source>
        <dbReference type="Pfam" id="PF21348"/>
    </source>
</evidence>
<dbReference type="RefSeq" id="WP_007174567.1">
    <property type="nucleotide sequence ID" value="NZ_GG704782.1"/>
</dbReference>
<dbReference type="PANTHER" id="PTHR43118">
    <property type="entry name" value="RHAMNOGALACTURONAN LYASE (EUROFUNG)"/>
    <property type="match status" value="1"/>
</dbReference>
<feature type="chain" id="PRO_5003026598" evidence="1">
    <location>
        <begin position="23"/>
        <end position="801"/>
    </location>
</feature>
<name>D1PTD3_9BACT</name>
<comment type="caution">
    <text evidence="4">The sequence shown here is derived from an EMBL/GenBank/DDBJ whole genome shotgun (WGS) entry which is preliminary data.</text>
</comment>
<sequence>MKKHYLYLVTALLGCSNMMATAQNTPVSQMEKLSRGVVAVPAKGGGQMVSWRFLGTDDDETTTFEVLRNGVSISGTVSNATCFVDKTGSSTSEYQVVTLVNGEPTDTTAVAKPWSEPYTTLHLDRPTASDCTYTPNDCSVGDIDGDGEYELIVKWDPSNSKDNSQKGKTGNVYIDCYKFDGTKLWRIDLGKNIRAGAHYTQFLVYDFDGDGKAEMICKTAPGSIDGMGKYVSDAATDDRITSTDNSKDYRNSNGYVLNGPEYLSVFNGETGEAIHTIFYRPNRAFGNSGNASYSSAWGDSYGNRGDRFLATVAYLDGPEANPSAVMCRGYYTQAYIWAVNFDGTSLTTKWLHASVDKKNTRVWDANGKLTIKKYSSNTCGKGSYYTAYGNGNHNLSCADVDGDGKDEIILGSAAIDDDGSLLYCVGFGHGDAMHLGDLNPDRPGLEVFTVHEDRVEPYGWDIHDAATGEVIRSAPGGSDNGRGLAADLEKSNRGYEFWSSNDRSLRSARTGDVVNNKGVSVNFRIYWDGDLQDELLDGTKLDKWNGNGATRLFSLYEVNHSQSCNSTKATPNLSADILGDWREEIILWNGETCSDLTIFTTNEPTQFRVPTLMHDHVYRMGITWQNSAYNQPPHLGYYLPDRFATKFEPQTETGVEQTVTLGDSISPVVLKLKNCNIYLAKIDSTYTPDGTRENRLNSDFELTRNYGDRLFTLTGKPTLAGDYVILVKAGGNVADNSVAYQRVTIHVTKEASGISTIGADSNGAEAIYNMAGVRQQSKSDQLPKGIYIVKQGAKTIKIIKE</sequence>
<dbReference type="InterPro" id="IPR049366">
    <property type="entry name" value="RGL11_C"/>
</dbReference>
<organism evidence="4 5">
    <name type="scientific">Hallella bergensis DSM 17361</name>
    <dbReference type="NCBI Taxonomy" id="585502"/>
    <lineage>
        <taxon>Bacteria</taxon>
        <taxon>Pseudomonadati</taxon>
        <taxon>Bacteroidota</taxon>
        <taxon>Bacteroidia</taxon>
        <taxon>Bacteroidales</taxon>
        <taxon>Prevotellaceae</taxon>
        <taxon>Hallella</taxon>
    </lineage>
</organism>
<evidence type="ECO:0000313" key="4">
    <source>
        <dbReference type="EMBL" id="EFA45357.1"/>
    </source>
</evidence>
<feature type="domain" description="Rhamnogalacturonan lyase family 11 C-terminal" evidence="3">
    <location>
        <begin position="366"/>
        <end position="645"/>
    </location>
</feature>
<feature type="domain" description="Rhamnogalacturonan I lyase beta-sheet" evidence="2">
    <location>
        <begin position="29"/>
        <end position="114"/>
    </location>
</feature>
<feature type="signal peptide" evidence="1">
    <location>
        <begin position="1"/>
        <end position="22"/>
    </location>
</feature>
<gene>
    <name evidence="4" type="ORF">HMPREF0645_0218</name>
</gene>
<dbReference type="PANTHER" id="PTHR43118:SF1">
    <property type="entry name" value="RHAMNOGALACTURONAN LYASE (EUROFUNG)"/>
    <property type="match status" value="1"/>
</dbReference>
<dbReference type="eggNOG" id="COG3401">
    <property type="taxonomic scope" value="Bacteria"/>
</dbReference>
<dbReference type="Gene3D" id="2.60.40.10">
    <property type="entry name" value="Immunoglobulins"/>
    <property type="match status" value="1"/>
</dbReference>
<dbReference type="HOGENOM" id="CLU_002616_2_0_10"/>
<dbReference type="InterPro" id="IPR041624">
    <property type="entry name" value="RGI_lyase"/>
</dbReference>
<dbReference type="AlphaFoldDB" id="D1PTD3"/>
<dbReference type="InterPro" id="IPR028994">
    <property type="entry name" value="Integrin_alpha_N"/>
</dbReference>
<evidence type="ECO:0000259" key="2">
    <source>
        <dbReference type="Pfam" id="PF18370"/>
    </source>
</evidence>
<evidence type="ECO:0000313" key="5">
    <source>
        <dbReference type="Proteomes" id="UP000003160"/>
    </source>
</evidence>
<proteinExistence type="predicted"/>